<accession>I8HZN5</accession>
<dbReference type="OrthoDB" id="319167at2"/>
<proteinExistence type="predicted"/>
<protein>
    <submittedName>
        <fullName evidence="5">Uncharacterized protein</fullName>
    </submittedName>
</protein>
<keyword evidence="6" id="KW-1185">Reference proteome</keyword>
<feature type="domain" description="Lnb N-terminal periplasmic" evidence="3">
    <location>
        <begin position="34"/>
        <end position="181"/>
    </location>
</feature>
<feature type="signal peptide" evidence="2">
    <location>
        <begin position="1"/>
        <end position="25"/>
    </location>
</feature>
<organism evidence="5 6">
    <name type="scientific">Hydrocarboniphaga effusa AP103</name>
    <dbReference type="NCBI Taxonomy" id="1172194"/>
    <lineage>
        <taxon>Bacteria</taxon>
        <taxon>Pseudomonadati</taxon>
        <taxon>Pseudomonadota</taxon>
        <taxon>Gammaproteobacteria</taxon>
        <taxon>Nevskiales</taxon>
        <taxon>Nevskiaceae</taxon>
        <taxon>Hydrocarboniphaga</taxon>
    </lineage>
</organism>
<keyword evidence="1" id="KW-1133">Transmembrane helix</keyword>
<evidence type="ECO:0000256" key="1">
    <source>
        <dbReference type="SAM" id="Phobius"/>
    </source>
</evidence>
<evidence type="ECO:0000259" key="3">
    <source>
        <dbReference type="Pfam" id="PF13387"/>
    </source>
</evidence>
<dbReference type="Pfam" id="PF13387">
    <property type="entry name" value="Lnb_N"/>
    <property type="match status" value="1"/>
</dbReference>
<feature type="transmembrane region" description="Helical" evidence="1">
    <location>
        <begin position="332"/>
        <end position="351"/>
    </location>
</feature>
<evidence type="ECO:0000256" key="2">
    <source>
        <dbReference type="SAM" id="SignalP"/>
    </source>
</evidence>
<feature type="transmembrane region" description="Helical" evidence="1">
    <location>
        <begin position="363"/>
        <end position="383"/>
    </location>
</feature>
<keyword evidence="2" id="KW-0732">Signal</keyword>
<dbReference type="STRING" id="1172194.WQQ_26580"/>
<feature type="transmembrane region" description="Helical" evidence="1">
    <location>
        <begin position="389"/>
        <end position="410"/>
    </location>
</feature>
<reference evidence="5 6" key="1">
    <citation type="journal article" date="2012" name="J. Bacteriol.">
        <title>Genome Sequence of n-Alkane-Degrading Hydrocarboniphaga effusa Strain AP103T (ATCC BAA-332T).</title>
        <authorList>
            <person name="Chang H.K."/>
            <person name="Zylstra G.J."/>
            <person name="Chae J.C."/>
        </authorList>
    </citation>
    <scope>NUCLEOTIDE SEQUENCE [LARGE SCALE GENOMIC DNA]</scope>
    <source>
        <strain evidence="5 6">AP103</strain>
    </source>
</reference>
<dbReference type="EMBL" id="AKGD01000002">
    <property type="protein sequence ID" value="EIT69076.1"/>
    <property type="molecule type" value="Genomic_DNA"/>
</dbReference>
<feature type="chain" id="PRO_5003713388" evidence="2">
    <location>
        <begin position="26"/>
        <end position="418"/>
    </location>
</feature>
<name>I8HZN5_9GAMM</name>
<comment type="caution">
    <text evidence="5">The sequence shown here is derived from an EMBL/GenBank/DDBJ whole genome shotgun (WGS) entry which is preliminary data.</text>
</comment>
<evidence type="ECO:0000313" key="5">
    <source>
        <dbReference type="EMBL" id="EIT69076.1"/>
    </source>
</evidence>
<feature type="transmembrane region" description="Helical" evidence="1">
    <location>
        <begin position="265"/>
        <end position="284"/>
    </location>
</feature>
<dbReference type="PATRIC" id="fig|1172194.4.peg.2568"/>
<keyword evidence="1" id="KW-0472">Membrane</keyword>
<dbReference type="AlphaFoldDB" id="I8HZN5"/>
<feature type="domain" description="Lnb-like transmembrane" evidence="4">
    <location>
        <begin position="275"/>
        <end position="354"/>
    </location>
</feature>
<sequence>MRAHRLVKASLSGLLLTVLCLPVQAQQPVAQPPTVSVLTFAPGEIYWQRFGHNALLLRDEASGRATVYNYGIFDFQQKNFFLNFARGQMLYQLDAEPLRRTLQLYRAEDRWIYEQRLALDEAQRREIAEFLQWNAQPENAQYRYDYFLSNCSTRVRDAIDRVLGGSLKAQLHGGQLSPATFRSEVTRLMSPDLPLAIGMDLGLGPKVDEPLDRWSHAFVPMSLMQSLREAKVADPETGLSKPLVEQEGWLYESDRIKEPEQAPNLLWPFLALGVISALAVLLLARARAKPVARITLALAGLMFYATASVFGLVMLAGWLLTDHWGMWSNQNLLLLNPLALLAIPVWAQAFRADWRPGPKAQRVVRIIALLAATASLIKLLPTAPMQNNAAWIALLLPVHAALFWVVLQLGRGLKAVAK</sequence>
<evidence type="ECO:0000259" key="4">
    <source>
        <dbReference type="Pfam" id="PF25221"/>
    </source>
</evidence>
<gene>
    <name evidence="5" type="ORF">WQQ_26580</name>
</gene>
<dbReference type="Pfam" id="PF25221">
    <property type="entry name" value="5TMH_Lnb"/>
    <property type="match status" value="1"/>
</dbReference>
<dbReference type="Proteomes" id="UP000003704">
    <property type="component" value="Unassembled WGS sequence"/>
</dbReference>
<keyword evidence="1" id="KW-0812">Transmembrane</keyword>
<dbReference type="RefSeq" id="WP_007185599.1">
    <property type="nucleotide sequence ID" value="NZ_AKGD01000002.1"/>
</dbReference>
<dbReference type="InterPro" id="IPR025178">
    <property type="entry name" value="Lnb_N"/>
</dbReference>
<evidence type="ECO:0000313" key="6">
    <source>
        <dbReference type="Proteomes" id="UP000003704"/>
    </source>
</evidence>
<feature type="transmembrane region" description="Helical" evidence="1">
    <location>
        <begin position="296"/>
        <end position="320"/>
    </location>
</feature>
<dbReference type="InterPro" id="IPR057436">
    <property type="entry name" value="5TMH_Lnb"/>
</dbReference>